<reference evidence="1 2" key="1">
    <citation type="journal article" date="2017" name="Nat. Commun.">
        <title>Genome assembly with in vitro proximity ligation data and whole-genome triplication in lettuce.</title>
        <authorList>
            <person name="Reyes-Chin-Wo S."/>
            <person name="Wang Z."/>
            <person name="Yang X."/>
            <person name="Kozik A."/>
            <person name="Arikit S."/>
            <person name="Song C."/>
            <person name="Xia L."/>
            <person name="Froenicke L."/>
            <person name="Lavelle D.O."/>
            <person name="Truco M.J."/>
            <person name="Xia R."/>
            <person name="Zhu S."/>
            <person name="Xu C."/>
            <person name="Xu H."/>
            <person name="Xu X."/>
            <person name="Cox K."/>
            <person name="Korf I."/>
            <person name="Meyers B.C."/>
            <person name="Michelmore R.W."/>
        </authorList>
    </citation>
    <scope>NUCLEOTIDE SEQUENCE [LARGE SCALE GENOMIC DNA]</scope>
    <source>
        <strain evidence="2">cv. Salinas</strain>
        <tissue evidence="1">Seedlings</tissue>
    </source>
</reference>
<sequence length="124" mass="14145">MVLSKEYPKMEAANETKRQVVPILMVPINRYLRYLILCTIYMREMVIKMTELNVVKDGVVTSGFYQGSKFKLELAELFLGLGELSRGGPTTRARWSSSSWGKYSTCQGRISRKLVHVHELAESP</sequence>
<protein>
    <submittedName>
        <fullName evidence="1">Uncharacterized protein</fullName>
    </submittedName>
</protein>
<dbReference type="Proteomes" id="UP000235145">
    <property type="component" value="Unassembled WGS sequence"/>
</dbReference>
<comment type="caution">
    <text evidence="1">The sequence shown here is derived from an EMBL/GenBank/DDBJ whole genome shotgun (WGS) entry which is preliminary data.</text>
</comment>
<evidence type="ECO:0000313" key="2">
    <source>
        <dbReference type="Proteomes" id="UP000235145"/>
    </source>
</evidence>
<name>A0A9R1XUR2_LACSA</name>
<organism evidence="1 2">
    <name type="scientific">Lactuca sativa</name>
    <name type="common">Garden lettuce</name>
    <dbReference type="NCBI Taxonomy" id="4236"/>
    <lineage>
        <taxon>Eukaryota</taxon>
        <taxon>Viridiplantae</taxon>
        <taxon>Streptophyta</taxon>
        <taxon>Embryophyta</taxon>
        <taxon>Tracheophyta</taxon>
        <taxon>Spermatophyta</taxon>
        <taxon>Magnoliopsida</taxon>
        <taxon>eudicotyledons</taxon>
        <taxon>Gunneridae</taxon>
        <taxon>Pentapetalae</taxon>
        <taxon>asterids</taxon>
        <taxon>campanulids</taxon>
        <taxon>Asterales</taxon>
        <taxon>Asteraceae</taxon>
        <taxon>Cichorioideae</taxon>
        <taxon>Cichorieae</taxon>
        <taxon>Lactucinae</taxon>
        <taxon>Lactuca</taxon>
    </lineage>
</organism>
<gene>
    <name evidence="1" type="ORF">LSAT_V11C200052400</name>
</gene>
<dbReference type="EMBL" id="NBSK02000002">
    <property type="protein sequence ID" value="KAJ0219947.1"/>
    <property type="molecule type" value="Genomic_DNA"/>
</dbReference>
<accession>A0A9R1XUR2</accession>
<keyword evidence="2" id="KW-1185">Reference proteome</keyword>
<proteinExistence type="predicted"/>
<evidence type="ECO:0000313" key="1">
    <source>
        <dbReference type="EMBL" id="KAJ0219947.1"/>
    </source>
</evidence>
<dbReference type="AlphaFoldDB" id="A0A9R1XUR2"/>